<evidence type="ECO:0000256" key="1">
    <source>
        <dbReference type="ARBA" id="ARBA00023235"/>
    </source>
</evidence>
<dbReference type="Proteomes" id="UP001329915">
    <property type="component" value="Chromosome"/>
</dbReference>
<sequence>MAKEEILQQKDRWLNDYESELEHSAERCTDSGISVDPLYTPGINSEKEYLERLGFPGKSPFTRGVYSTMYRGRPWTIRQLAGYGTAEDTNERYRMLLKQGSDAINAVFDYPTLRGYDSDNPAVEGDIGQGGVAVDTIEDMLVLFDNIPIDRVSVSLVACNPVMSATIMAMYLAVAESRGISPEKLAGTIQNDFLMETMATTAPDILEPALSFRLSTDIVAYCAEHVPRWNPISYTGYNYRESGANAVQEVGLVMAHAFGTIEEMLSRGYSVDQFVPRLSFFLSSHNDFFEEVAKFRAARRVWFKLMQERYSPKDQRSLRFRYHVQTAGVSLTAQQPLNNISRSAYQALAAVMGGAQSIHVDGFDEALSIPSNLSALTALRTQQILQNETNVTSTIDPLGGSYFVEQLTDQMEQKITQYIDTVANQGGIVKAVETGWVHQEIRRSAYKEQLAIENGTKKVVGVNCFNDCDEEEESVELFRVPETLSRQKARLLKVKETRSLEEVNKALTEVEIVIKSGDNVLPALLAAVKARTTVGEIADVFRSISGSWKMPLY</sequence>
<evidence type="ECO:0000313" key="4">
    <source>
        <dbReference type="Proteomes" id="UP001329915"/>
    </source>
</evidence>
<dbReference type="InterPro" id="IPR006098">
    <property type="entry name" value="MMCoA_mutase_a_cat"/>
</dbReference>
<dbReference type="InterPro" id="IPR016176">
    <property type="entry name" value="Cbl-dep_enz_cat"/>
</dbReference>
<dbReference type="AlphaFoldDB" id="A0AAU0USI8"/>
<dbReference type="EMBL" id="CP121694">
    <property type="protein sequence ID" value="WRO22819.1"/>
    <property type="molecule type" value="Genomic_DNA"/>
</dbReference>
<protein>
    <submittedName>
        <fullName evidence="3">Methylmalonyl-CoA mutase family protein</fullName>
    </submittedName>
</protein>
<reference evidence="3 4" key="1">
    <citation type="submission" date="2023-04" db="EMBL/GenBank/DDBJ databases">
        <authorList>
            <person name="Hsu D."/>
        </authorList>
    </citation>
    <scope>NUCLEOTIDE SEQUENCE [LARGE SCALE GENOMIC DNA]</scope>
    <source>
        <strain evidence="3 4">MK1</strain>
    </source>
</reference>
<dbReference type="KEGG" id="dbc:MFMK1_002660"/>
<feature type="domain" description="Methylmalonyl-CoA mutase alpha/beta chain catalytic" evidence="2">
    <location>
        <begin position="29"/>
        <end position="546"/>
    </location>
</feature>
<dbReference type="SUPFAM" id="SSF51703">
    <property type="entry name" value="Cobalamin (vitamin B12)-dependent enzymes"/>
    <property type="match status" value="1"/>
</dbReference>
<dbReference type="PANTHER" id="PTHR48101:SF1">
    <property type="entry name" value="METHYLMALONYL-COA MUTASE, LARGE SUBUNIT"/>
    <property type="match status" value="1"/>
</dbReference>
<proteinExistence type="predicted"/>
<accession>A0AAU0USI8</accession>
<gene>
    <name evidence="3" type="ORF">MFMK1_002660</name>
</gene>
<evidence type="ECO:0000313" key="3">
    <source>
        <dbReference type="EMBL" id="WRO22819.1"/>
    </source>
</evidence>
<dbReference type="GO" id="GO:0031419">
    <property type="term" value="F:cobalamin binding"/>
    <property type="evidence" value="ECO:0007669"/>
    <property type="project" value="InterPro"/>
</dbReference>
<keyword evidence="4" id="KW-1185">Reference proteome</keyword>
<dbReference type="GO" id="GO:0004494">
    <property type="term" value="F:methylmalonyl-CoA mutase activity"/>
    <property type="evidence" value="ECO:0007669"/>
    <property type="project" value="InterPro"/>
</dbReference>
<dbReference type="PANTHER" id="PTHR48101">
    <property type="entry name" value="METHYLMALONYL-COA MUTASE, MITOCHONDRIAL-RELATED"/>
    <property type="match status" value="1"/>
</dbReference>
<dbReference type="NCBIfam" id="TIGR00641">
    <property type="entry name" value="acid_CoA_mut_N"/>
    <property type="match status" value="1"/>
</dbReference>
<keyword evidence="1" id="KW-0413">Isomerase</keyword>
<dbReference type="InterPro" id="IPR006099">
    <property type="entry name" value="MeMalonylCoA_mutase_a/b_cat"/>
</dbReference>
<dbReference type="RefSeq" id="WP_366922216.1">
    <property type="nucleotide sequence ID" value="NZ_CP121694.1"/>
</dbReference>
<dbReference type="Gene3D" id="3.20.20.240">
    <property type="entry name" value="Methylmalonyl-CoA mutase"/>
    <property type="match status" value="1"/>
</dbReference>
<organism evidence="3 4">
    <name type="scientific">Metallumcola ferriviriculae</name>
    <dbReference type="NCBI Taxonomy" id="3039180"/>
    <lineage>
        <taxon>Bacteria</taxon>
        <taxon>Bacillati</taxon>
        <taxon>Bacillota</taxon>
        <taxon>Clostridia</taxon>
        <taxon>Neomoorellales</taxon>
        <taxon>Desulfitibacteraceae</taxon>
        <taxon>Metallumcola</taxon>
    </lineage>
</organism>
<name>A0AAU0USI8_9FIRM</name>
<evidence type="ECO:0000259" key="2">
    <source>
        <dbReference type="Pfam" id="PF01642"/>
    </source>
</evidence>
<dbReference type="Pfam" id="PF01642">
    <property type="entry name" value="MM_CoA_mutase"/>
    <property type="match status" value="1"/>
</dbReference>